<reference evidence="1 2" key="1">
    <citation type="submission" date="2020-08" db="EMBL/GenBank/DDBJ databases">
        <title>Sequencing the genomes of 1000 actinobacteria strains.</title>
        <authorList>
            <person name="Klenk H.-P."/>
        </authorList>
    </citation>
    <scope>NUCLEOTIDE SEQUENCE [LARGE SCALE GENOMIC DNA]</scope>
    <source>
        <strain evidence="1 2">DSM 43851</strain>
    </source>
</reference>
<dbReference type="EMBL" id="JACHIR010000001">
    <property type="protein sequence ID" value="MBB5889932.1"/>
    <property type="molecule type" value="Genomic_DNA"/>
</dbReference>
<dbReference type="RefSeq" id="WP_221337888.1">
    <property type="nucleotide sequence ID" value="NZ_BAAAWY010000008.1"/>
</dbReference>
<accession>A0A7W9KCD3</accession>
<name>A0A7W9KCD3_9PSEU</name>
<sequence>MVTGAVHFRLLPCLGGESRRQVLTGSANTTPDTNSAAVVCPVCPHPAETHDEIGARYCAATAAGKFDRGCVCVTGTSAR</sequence>
<keyword evidence="2" id="KW-1185">Reference proteome</keyword>
<dbReference type="Proteomes" id="UP000585638">
    <property type="component" value="Unassembled WGS sequence"/>
</dbReference>
<gene>
    <name evidence="1" type="ORF">BJ998_001128</name>
</gene>
<evidence type="ECO:0000313" key="1">
    <source>
        <dbReference type="EMBL" id="MBB5889932.1"/>
    </source>
</evidence>
<comment type="caution">
    <text evidence="1">The sequence shown here is derived from an EMBL/GenBank/DDBJ whole genome shotgun (WGS) entry which is preliminary data.</text>
</comment>
<organism evidence="1 2">
    <name type="scientific">Kutzneria kofuensis</name>
    <dbReference type="NCBI Taxonomy" id="103725"/>
    <lineage>
        <taxon>Bacteria</taxon>
        <taxon>Bacillati</taxon>
        <taxon>Actinomycetota</taxon>
        <taxon>Actinomycetes</taxon>
        <taxon>Pseudonocardiales</taxon>
        <taxon>Pseudonocardiaceae</taxon>
        <taxon>Kutzneria</taxon>
    </lineage>
</organism>
<dbReference type="AlphaFoldDB" id="A0A7W9KCD3"/>
<protein>
    <submittedName>
        <fullName evidence="1">Uncharacterized protein</fullName>
    </submittedName>
</protein>
<evidence type="ECO:0000313" key="2">
    <source>
        <dbReference type="Proteomes" id="UP000585638"/>
    </source>
</evidence>
<proteinExistence type="predicted"/>
<dbReference type="NCBIfam" id="NF038206">
    <property type="entry name" value="RGCVC_fam"/>
    <property type="match status" value="1"/>
</dbReference>